<accession>M7W5F4</accession>
<organism evidence="2 3">
    <name type="scientific">Entamoeba histolytica HM-3:IMSS</name>
    <dbReference type="NCBI Taxonomy" id="885315"/>
    <lineage>
        <taxon>Eukaryota</taxon>
        <taxon>Amoebozoa</taxon>
        <taxon>Evosea</taxon>
        <taxon>Archamoebae</taxon>
        <taxon>Mastigamoebida</taxon>
        <taxon>Entamoebidae</taxon>
        <taxon>Entamoeba</taxon>
    </lineage>
</organism>
<proteinExistence type="predicted"/>
<dbReference type="EMBL" id="KB638353">
    <property type="protein sequence ID" value="EMS12920.1"/>
    <property type="molecule type" value="Genomic_DNA"/>
</dbReference>
<dbReference type="Proteomes" id="UP000030780">
    <property type="component" value="Unassembled WGS sequence"/>
</dbReference>
<sequence>MINVMEYCGDHNQTHSVEILEEEEDEGTGLVSPKPGRIETISINT</sequence>
<evidence type="ECO:0000313" key="3">
    <source>
        <dbReference type="Proteomes" id="UP000030780"/>
    </source>
</evidence>
<dbReference type="VEuPathDB" id="AmoebaDB:KM1_184600"/>
<evidence type="ECO:0000256" key="1">
    <source>
        <dbReference type="SAM" id="MobiDB-lite"/>
    </source>
</evidence>
<evidence type="ECO:0000313" key="2">
    <source>
        <dbReference type="EMBL" id="EMS12920.1"/>
    </source>
</evidence>
<name>M7W5F4_ENTHI</name>
<dbReference type="AlphaFoldDB" id="M7W5F4"/>
<feature type="region of interest" description="Disordered" evidence="1">
    <location>
        <begin position="23"/>
        <end position="45"/>
    </location>
</feature>
<protein>
    <submittedName>
        <fullName evidence="2">Uncharacterized protein</fullName>
    </submittedName>
</protein>
<reference evidence="2 3" key="1">
    <citation type="submission" date="2013-01" db="EMBL/GenBank/DDBJ databases">
        <authorList>
            <person name="Inman J."/>
            <person name="Zafar N."/>
            <person name="Lorenzi H."/>
            <person name="Caler E."/>
        </authorList>
    </citation>
    <scope>NUCLEOTIDE SEQUENCE [LARGE SCALE GENOMIC DNA]</scope>
    <source>
        <strain evidence="2 3">HM-3:IMSS</strain>
    </source>
</reference>
<gene>
    <name evidence="2" type="ORF">KM1_184600</name>
</gene>